<reference evidence="2" key="1">
    <citation type="submission" date="2020-06" db="EMBL/GenBank/DDBJ databases">
        <title>WGS assembly of Ceratodon purpureus strain R40.</title>
        <authorList>
            <person name="Carey S.B."/>
            <person name="Jenkins J."/>
            <person name="Shu S."/>
            <person name="Lovell J.T."/>
            <person name="Sreedasyam A."/>
            <person name="Maumus F."/>
            <person name="Tiley G.P."/>
            <person name="Fernandez-Pozo N."/>
            <person name="Barry K."/>
            <person name="Chen C."/>
            <person name="Wang M."/>
            <person name="Lipzen A."/>
            <person name="Daum C."/>
            <person name="Saski C.A."/>
            <person name="Payton A.C."/>
            <person name="Mcbreen J.C."/>
            <person name="Conrad R.E."/>
            <person name="Kollar L.M."/>
            <person name="Olsson S."/>
            <person name="Huttunen S."/>
            <person name="Landis J.B."/>
            <person name="Wickett N.J."/>
            <person name="Johnson M.G."/>
            <person name="Rensing S.A."/>
            <person name="Grimwood J."/>
            <person name="Schmutz J."/>
            <person name="Mcdaniel S.F."/>
        </authorList>
    </citation>
    <scope>NUCLEOTIDE SEQUENCE</scope>
    <source>
        <strain evidence="2">R40</strain>
    </source>
</reference>
<evidence type="ECO:0000256" key="1">
    <source>
        <dbReference type="SAM" id="SignalP"/>
    </source>
</evidence>
<gene>
    <name evidence="2" type="ORF">KC19_12G041000</name>
</gene>
<comment type="caution">
    <text evidence="2">The sequence shown here is derived from an EMBL/GenBank/DDBJ whole genome shotgun (WGS) entry which is preliminary data.</text>
</comment>
<evidence type="ECO:0000313" key="2">
    <source>
        <dbReference type="EMBL" id="KAG0553811.1"/>
    </source>
</evidence>
<keyword evidence="1" id="KW-0732">Signal</keyword>
<dbReference type="AlphaFoldDB" id="A0A8T0G4L4"/>
<proteinExistence type="predicted"/>
<feature type="signal peptide" evidence="1">
    <location>
        <begin position="1"/>
        <end position="20"/>
    </location>
</feature>
<keyword evidence="3" id="KW-1185">Reference proteome</keyword>
<organism evidence="2 3">
    <name type="scientific">Ceratodon purpureus</name>
    <name type="common">Fire moss</name>
    <name type="synonym">Dicranum purpureum</name>
    <dbReference type="NCBI Taxonomy" id="3225"/>
    <lineage>
        <taxon>Eukaryota</taxon>
        <taxon>Viridiplantae</taxon>
        <taxon>Streptophyta</taxon>
        <taxon>Embryophyta</taxon>
        <taxon>Bryophyta</taxon>
        <taxon>Bryophytina</taxon>
        <taxon>Bryopsida</taxon>
        <taxon>Dicranidae</taxon>
        <taxon>Pseudoditrichales</taxon>
        <taxon>Ditrichaceae</taxon>
        <taxon>Ceratodon</taxon>
    </lineage>
</organism>
<dbReference type="EMBL" id="CM026433">
    <property type="protein sequence ID" value="KAG0553811.1"/>
    <property type="molecule type" value="Genomic_DNA"/>
</dbReference>
<name>A0A8T0G4L4_CERPU</name>
<protein>
    <recommendedName>
        <fullName evidence="4">Secreted protein</fullName>
    </recommendedName>
</protein>
<evidence type="ECO:0000313" key="3">
    <source>
        <dbReference type="Proteomes" id="UP000822688"/>
    </source>
</evidence>
<accession>A0A8T0G4L4</accession>
<evidence type="ECO:0008006" key="4">
    <source>
        <dbReference type="Google" id="ProtNLM"/>
    </source>
</evidence>
<sequence length="78" mass="8684">MVMAQDSVVVLAWLMASVVAADYTCSKNSTKTGAEVRMRTFDEPNKMMNFTMASRDTRPNVAMWAICNSNNTKGRCAR</sequence>
<dbReference type="Proteomes" id="UP000822688">
    <property type="component" value="Chromosome 12"/>
</dbReference>
<feature type="chain" id="PRO_5035728282" description="Secreted protein" evidence="1">
    <location>
        <begin position="21"/>
        <end position="78"/>
    </location>
</feature>